<evidence type="ECO:0008006" key="4">
    <source>
        <dbReference type="Google" id="ProtNLM"/>
    </source>
</evidence>
<comment type="caution">
    <text evidence="2">The sequence shown here is derived from an EMBL/GenBank/DDBJ whole genome shotgun (WGS) entry which is preliminary data.</text>
</comment>
<dbReference type="EMBL" id="WNWM01000002">
    <property type="protein sequence ID" value="MUI16376.1"/>
    <property type="molecule type" value="Genomic_DNA"/>
</dbReference>
<dbReference type="Proteomes" id="UP000431684">
    <property type="component" value="Unassembled WGS sequence"/>
</dbReference>
<keyword evidence="3" id="KW-1185">Reference proteome</keyword>
<keyword evidence="1" id="KW-0732">Signal</keyword>
<organism evidence="2 3">
    <name type="scientific">Pseudoduganella dura</name>
    <dbReference type="NCBI Taxonomy" id="321982"/>
    <lineage>
        <taxon>Bacteria</taxon>
        <taxon>Pseudomonadati</taxon>
        <taxon>Pseudomonadota</taxon>
        <taxon>Betaproteobacteria</taxon>
        <taxon>Burkholderiales</taxon>
        <taxon>Oxalobacteraceae</taxon>
        <taxon>Telluria group</taxon>
        <taxon>Pseudoduganella</taxon>
    </lineage>
</organism>
<dbReference type="AlphaFoldDB" id="A0A6I3XLK9"/>
<dbReference type="PANTHER" id="PTHR37549">
    <property type="entry name" value="LIPOPROTEIN LPRI"/>
    <property type="match status" value="1"/>
</dbReference>
<evidence type="ECO:0000313" key="3">
    <source>
        <dbReference type="Proteomes" id="UP000431684"/>
    </source>
</evidence>
<dbReference type="RefSeq" id="WP_155711942.1">
    <property type="nucleotide sequence ID" value="NZ_BMWU01000008.1"/>
</dbReference>
<reference evidence="2 3" key="1">
    <citation type="submission" date="2019-11" db="EMBL/GenBank/DDBJ databases">
        <title>Draft Genome Sequences of Six Type Strains of the Genus Massilia.</title>
        <authorList>
            <person name="Miess H."/>
            <person name="Frediansyah A."/>
            <person name="Goeker M."/>
            <person name="Gross H."/>
        </authorList>
    </citation>
    <scope>NUCLEOTIDE SEQUENCE [LARGE SCALE GENOMIC DNA]</scope>
    <source>
        <strain evidence="2 3">DSM 17513</strain>
    </source>
</reference>
<dbReference type="PANTHER" id="PTHR37549:SF1">
    <property type="entry name" value="LIPOPROTEIN LPRI"/>
    <property type="match status" value="1"/>
</dbReference>
<protein>
    <recommendedName>
        <fullName evidence="4">DUF1311 domain-containing protein</fullName>
    </recommendedName>
</protein>
<feature type="chain" id="PRO_5026017227" description="DUF1311 domain-containing protein" evidence="1">
    <location>
        <begin position="21"/>
        <end position="239"/>
    </location>
</feature>
<evidence type="ECO:0000313" key="2">
    <source>
        <dbReference type="EMBL" id="MUI16376.1"/>
    </source>
</evidence>
<sequence>MLLQRILMLLIGVVGTAANAASFDCKLARGRLEARVCADSDLTKRDDELAAVYASFLAATGDRRAEKAMQLAWLRIRDACEDDECIQRTYYARIAELQARIASASPIVGYWKIEHSCAHATGVYEERCKKGERDVFMLAIQVDGDRVCIAHLATAQLHNRVDGSDDFEMSMEGNASGSMASVRYRSAWGGTGTATLRVDRNTLRWKVETKDEGRSWIPDAAELRRVPARGYDSLPKCVE</sequence>
<accession>A0A6I3XLK9</accession>
<feature type="signal peptide" evidence="1">
    <location>
        <begin position="1"/>
        <end position="20"/>
    </location>
</feature>
<proteinExistence type="predicted"/>
<dbReference type="OrthoDB" id="5450120at2"/>
<name>A0A6I3XLK9_9BURK</name>
<dbReference type="GO" id="GO:0005576">
    <property type="term" value="C:extracellular region"/>
    <property type="evidence" value="ECO:0007669"/>
    <property type="project" value="TreeGrafter"/>
</dbReference>
<evidence type="ECO:0000256" key="1">
    <source>
        <dbReference type="SAM" id="SignalP"/>
    </source>
</evidence>
<gene>
    <name evidence="2" type="ORF">GJV26_28545</name>
</gene>
<dbReference type="InterPro" id="IPR052755">
    <property type="entry name" value="Lysozyme_Inhibitor_LprI"/>
</dbReference>